<accession>A0ABT7L7G4</accession>
<dbReference type="EMBL" id="JASTZU010000048">
    <property type="protein sequence ID" value="MDL4841802.1"/>
    <property type="molecule type" value="Genomic_DNA"/>
</dbReference>
<organism evidence="2 3">
    <name type="scientific">Aquibacillus rhizosphaerae</name>
    <dbReference type="NCBI Taxonomy" id="3051431"/>
    <lineage>
        <taxon>Bacteria</taxon>
        <taxon>Bacillati</taxon>
        <taxon>Bacillota</taxon>
        <taxon>Bacilli</taxon>
        <taxon>Bacillales</taxon>
        <taxon>Bacillaceae</taxon>
        <taxon>Aquibacillus</taxon>
    </lineage>
</organism>
<dbReference type="Pfam" id="PF10057">
    <property type="entry name" value="MpsC"/>
    <property type="match status" value="1"/>
</dbReference>
<evidence type="ECO:0000313" key="2">
    <source>
        <dbReference type="EMBL" id="MDL4841802.1"/>
    </source>
</evidence>
<protein>
    <submittedName>
        <fullName evidence="2">Na-translocating system protein MpsC family protein</fullName>
    </submittedName>
</protein>
<reference evidence="2 3" key="1">
    <citation type="submission" date="2023-06" db="EMBL/GenBank/DDBJ databases">
        <title>Aquibacillus rhizosphaerae LR5S19.</title>
        <authorList>
            <person name="Sun J.-Q."/>
        </authorList>
    </citation>
    <scope>NUCLEOTIDE SEQUENCE [LARGE SCALE GENOMIC DNA]</scope>
    <source>
        <strain evidence="2 3">LR5S19</strain>
    </source>
</reference>
<proteinExistence type="predicted"/>
<feature type="domain" description="Na+-translocating membrane potential-generating system MpsC" evidence="1">
    <location>
        <begin position="38"/>
        <end position="109"/>
    </location>
</feature>
<evidence type="ECO:0000313" key="3">
    <source>
        <dbReference type="Proteomes" id="UP001235343"/>
    </source>
</evidence>
<dbReference type="Proteomes" id="UP001235343">
    <property type="component" value="Unassembled WGS sequence"/>
</dbReference>
<comment type="caution">
    <text evidence="2">The sequence shown here is derived from an EMBL/GenBank/DDBJ whole genome shotgun (WGS) entry which is preliminary data.</text>
</comment>
<dbReference type="InterPro" id="IPR018745">
    <property type="entry name" value="MpsC"/>
</dbReference>
<name>A0ABT7L7G4_9BACI</name>
<dbReference type="RefSeq" id="WP_285933083.1">
    <property type="nucleotide sequence ID" value="NZ_JASTZU010000048.1"/>
</dbReference>
<gene>
    <name evidence="2" type="ORF">QQS35_15285</name>
</gene>
<evidence type="ECO:0000259" key="1">
    <source>
        <dbReference type="Pfam" id="PF10057"/>
    </source>
</evidence>
<sequence>MQITFNGKKEMDNEITHVSRVAERVPDELNSYMLNSRTFLFIRNGILVNIEKQLIRDGHQEILKLTKRKLEKKLLHNNSHFGEYLSAKVIDIFVDWDFDRAISVILFIVSPTDR</sequence>
<keyword evidence="3" id="KW-1185">Reference proteome</keyword>